<keyword evidence="6" id="KW-1185">Reference proteome</keyword>
<accession>F1TAV9</accession>
<dbReference type="CDD" id="cd06170">
    <property type="entry name" value="LuxR_C_like"/>
    <property type="match status" value="1"/>
</dbReference>
<protein>
    <submittedName>
        <fullName evidence="5">Transcriptional regulator, LuxR family</fullName>
    </submittedName>
</protein>
<dbReference type="GO" id="GO:0006355">
    <property type="term" value="P:regulation of DNA-templated transcription"/>
    <property type="evidence" value="ECO:0007669"/>
    <property type="project" value="InterPro"/>
</dbReference>
<gene>
    <name evidence="5" type="ORF">Cpap_3075</name>
</gene>
<dbReference type="InterPro" id="IPR029016">
    <property type="entry name" value="GAF-like_dom_sf"/>
</dbReference>
<sequence>MKNYQQKDEILLSWRRCIENNLLPHQRVPQSDSEEKDIKKLLFKNKIFISVFEEALNKIESKNIDKCLFFILSDVHNVTLKLLGNKKLLFYARESLIQAGTSFDELISGTNSVDLAMKLNNSAYMLPEDNYCDFLRKWYMLSVPIASKKENLGCISILSRENCINQEIALIVQLLSYKISNEFTKNKRINNNYLCDVRLTDSQIRVLKVLAWGCTDKCASAELGISLGTVRYHKTNIFRKLNVESSVQAIMKALKYGIISLDDMEV</sequence>
<organism evidence="5 6">
    <name type="scientific">Ruminiclostridium papyrosolvens DSM 2782</name>
    <dbReference type="NCBI Taxonomy" id="588581"/>
    <lineage>
        <taxon>Bacteria</taxon>
        <taxon>Bacillati</taxon>
        <taxon>Bacillota</taxon>
        <taxon>Clostridia</taxon>
        <taxon>Eubacteriales</taxon>
        <taxon>Oscillospiraceae</taxon>
        <taxon>Ruminiclostridium</taxon>
    </lineage>
</organism>
<evidence type="ECO:0000256" key="2">
    <source>
        <dbReference type="ARBA" id="ARBA00023125"/>
    </source>
</evidence>
<dbReference type="PROSITE" id="PS50043">
    <property type="entry name" value="HTH_LUXR_2"/>
    <property type="match status" value="1"/>
</dbReference>
<dbReference type="Gene3D" id="3.30.450.40">
    <property type="match status" value="1"/>
</dbReference>
<dbReference type="EMBL" id="ACXX02000003">
    <property type="protein sequence ID" value="EGD48652.1"/>
    <property type="molecule type" value="Genomic_DNA"/>
</dbReference>
<reference evidence="5" key="2">
    <citation type="submission" date="2011-01" db="EMBL/GenBank/DDBJ databases">
        <title>The Non-contiguous Finished genome of Clostridium papyrosolvens.</title>
        <authorList>
            <person name="Lucas S."/>
            <person name="Copeland A."/>
            <person name="Lapidus A."/>
            <person name="Cheng J.-F."/>
            <person name="Goodwin L."/>
            <person name="Pitluck S."/>
            <person name="Misra M."/>
            <person name="Chertkov O."/>
            <person name="Detter J.C."/>
            <person name="Han C."/>
            <person name="Tapia R."/>
            <person name="Land M."/>
            <person name="Hauser L."/>
            <person name="Kyrpides N."/>
            <person name="Ivanova N."/>
            <person name="Pagani I."/>
            <person name="Mouttaki H."/>
            <person name="He Z."/>
            <person name="Zhou J."/>
            <person name="Hemme C.L."/>
            <person name="Woyke T."/>
        </authorList>
    </citation>
    <scope>NUCLEOTIDE SEQUENCE [LARGE SCALE GENOMIC DNA]</scope>
    <source>
        <strain evidence="5">DSM 2782</strain>
    </source>
</reference>
<keyword evidence="3" id="KW-0804">Transcription</keyword>
<evidence type="ECO:0000313" key="6">
    <source>
        <dbReference type="Proteomes" id="UP000003860"/>
    </source>
</evidence>
<evidence type="ECO:0000256" key="3">
    <source>
        <dbReference type="ARBA" id="ARBA00023163"/>
    </source>
</evidence>
<reference evidence="5" key="1">
    <citation type="submission" date="2009-07" db="EMBL/GenBank/DDBJ databases">
        <authorList>
            <consortium name="US DOE Joint Genome Institute (JGI-PGF)"/>
            <person name="Lucas S."/>
            <person name="Copeland A."/>
            <person name="Lapidus A."/>
            <person name="Glavina del Rio T."/>
            <person name="Tice H."/>
            <person name="Bruce D."/>
            <person name="Goodwin L."/>
            <person name="Pitluck S."/>
            <person name="Larimer F."/>
            <person name="Land M.L."/>
            <person name="Mouttaki H."/>
            <person name="He Z."/>
            <person name="Zhou J."/>
            <person name="Hemme C.L."/>
        </authorList>
    </citation>
    <scope>NUCLEOTIDE SEQUENCE</scope>
    <source>
        <strain evidence="5">DSM 2782</strain>
    </source>
</reference>
<dbReference type="Pfam" id="PF00196">
    <property type="entry name" value="GerE"/>
    <property type="match status" value="1"/>
</dbReference>
<name>F1TAV9_9FIRM</name>
<evidence type="ECO:0000313" key="5">
    <source>
        <dbReference type="EMBL" id="EGD48652.1"/>
    </source>
</evidence>
<dbReference type="InterPro" id="IPR036388">
    <property type="entry name" value="WH-like_DNA-bd_sf"/>
</dbReference>
<keyword evidence="2" id="KW-0238">DNA-binding</keyword>
<dbReference type="InterPro" id="IPR000792">
    <property type="entry name" value="Tscrpt_reg_LuxR_C"/>
</dbReference>
<dbReference type="GO" id="GO:0003677">
    <property type="term" value="F:DNA binding"/>
    <property type="evidence" value="ECO:0007669"/>
    <property type="project" value="UniProtKB-KW"/>
</dbReference>
<dbReference type="InterPro" id="IPR016032">
    <property type="entry name" value="Sig_transdc_resp-reg_C-effctor"/>
</dbReference>
<dbReference type="SMART" id="SM00421">
    <property type="entry name" value="HTH_LUXR"/>
    <property type="match status" value="1"/>
</dbReference>
<evidence type="ECO:0000259" key="4">
    <source>
        <dbReference type="PROSITE" id="PS50043"/>
    </source>
</evidence>
<dbReference type="Proteomes" id="UP000003860">
    <property type="component" value="Unassembled WGS sequence"/>
</dbReference>
<dbReference type="eggNOG" id="COG3284">
    <property type="taxonomic scope" value="Bacteria"/>
</dbReference>
<dbReference type="SUPFAM" id="SSF46894">
    <property type="entry name" value="C-terminal effector domain of the bipartite response regulators"/>
    <property type="match status" value="1"/>
</dbReference>
<keyword evidence="1" id="KW-0805">Transcription regulation</keyword>
<comment type="caution">
    <text evidence="5">The sequence shown here is derived from an EMBL/GenBank/DDBJ whole genome shotgun (WGS) entry which is preliminary data.</text>
</comment>
<dbReference type="PRINTS" id="PR00038">
    <property type="entry name" value="HTHLUXR"/>
</dbReference>
<dbReference type="PANTHER" id="PTHR44688:SF16">
    <property type="entry name" value="DNA-BINDING TRANSCRIPTIONAL ACTIVATOR DEVR_DOSR"/>
    <property type="match status" value="1"/>
</dbReference>
<dbReference type="PANTHER" id="PTHR44688">
    <property type="entry name" value="DNA-BINDING TRANSCRIPTIONAL ACTIVATOR DEVR_DOSR"/>
    <property type="match status" value="1"/>
</dbReference>
<proteinExistence type="predicted"/>
<dbReference type="Gene3D" id="1.10.10.10">
    <property type="entry name" value="Winged helix-like DNA-binding domain superfamily/Winged helix DNA-binding domain"/>
    <property type="match status" value="1"/>
</dbReference>
<feature type="domain" description="HTH luxR-type" evidence="4">
    <location>
        <begin position="192"/>
        <end position="257"/>
    </location>
</feature>
<dbReference type="AlphaFoldDB" id="F1TAV9"/>
<evidence type="ECO:0000256" key="1">
    <source>
        <dbReference type="ARBA" id="ARBA00023015"/>
    </source>
</evidence>
<dbReference type="STRING" id="588581.Cpap_3075"/>